<dbReference type="InterPro" id="IPR050091">
    <property type="entry name" value="PKS_NRPS_Biosynth_Enz"/>
</dbReference>
<dbReference type="Gene3D" id="3.40.47.10">
    <property type="match status" value="1"/>
</dbReference>
<dbReference type="InterPro" id="IPR020841">
    <property type="entry name" value="PKS_Beta-ketoAc_synthase_dom"/>
</dbReference>
<dbReference type="InterPro" id="IPR016039">
    <property type="entry name" value="Thiolase-like"/>
</dbReference>
<reference evidence="3" key="1">
    <citation type="submission" date="2020-11" db="EMBL/GenBank/DDBJ databases">
        <authorList>
            <person name="Tran Van P."/>
        </authorList>
    </citation>
    <scope>NUCLEOTIDE SEQUENCE</scope>
</reference>
<comment type="similarity">
    <text evidence="1">Belongs to the thiolase-like superfamily. Beta-ketoacyl-ACP synthases family.</text>
</comment>
<dbReference type="SMART" id="SM00825">
    <property type="entry name" value="PKS_KS"/>
    <property type="match status" value="1"/>
</dbReference>
<dbReference type="Pfam" id="PF16197">
    <property type="entry name" value="KAsynt_C_assoc"/>
    <property type="match status" value="1"/>
</dbReference>
<dbReference type="SUPFAM" id="SSF53901">
    <property type="entry name" value="Thiolase-like"/>
    <property type="match status" value="2"/>
</dbReference>
<proteinExistence type="inferred from homology"/>
<dbReference type="PANTHER" id="PTHR43775">
    <property type="entry name" value="FATTY ACID SYNTHASE"/>
    <property type="match status" value="1"/>
</dbReference>
<dbReference type="Gene3D" id="3.30.70.3290">
    <property type="match status" value="1"/>
</dbReference>
<feature type="domain" description="Ketosynthase family 3 (KS3)" evidence="2">
    <location>
        <begin position="1"/>
        <end position="399"/>
    </location>
</feature>
<dbReference type="PROSITE" id="PS52004">
    <property type="entry name" value="KS3_2"/>
    <property type="match status" value="1"/>
</dbReference>
<dbReference type="CDD" id="cd00833">
    <property type="entry name" value="PKS"/>
    <property type="match status" value="1"/>
</dbReference>
<dbReference type="AlphaFoldDB" id="A0A7R9D5U7"/>
<dbReference type="InterPro" id="IPR014030">
    <property type="entry name" value="Ketoacyl_synth_N"/>
</dbReference>
<dbReference type="Pfam" id="PF02801">
    <property type="entry name" value="Ketoacyl-synt_C"/>
    <property type="match status" value="1"/>
</dbReference>
<evidence type="ECO:0000259" key="2">
    <source>
        <dbReference type="PROSITE" id="PS52004"/>
    </source>
</evidence>
<dbReference type="EMBL" id="OC320217">
    <property type="protein sequence ID" value="CAD7407547.1"/>
    <property type="molecule type" value="Genomic_DNA"/>
</dbReference>
<dbReference type="InterPro" id="IPR014031">
    <property type="entry name" value="Ketoacyl_synth_C"/>
</dbReference>
<sequence>MPSTKKEVLLGKGQATFDISLSVITDPAYSGASLPEEFNSQPEGCTIEHACVEAKRAIWDASSKNHSNRDIIKKLCAEIGTILDIPSLNPNDVKNSRMGVFMGTQFSDSETTWIYIQDVENGFSILGHNRGMLANRVSYWFNSYGPSYSFHSGDTCGIEGLSIAYDAIKKGYCETALVGTAAFAMHPEMSFHYKGLGILSEDGYNRSFDDDANGFVRSEALVVMYLQKAKDAKRIYASIVHSHAECYGDRKAGYIVPLEYPMTNMLRNFYQQCGIDPTTVSYLEADGSGVKARDAAELNAISNVLLRDKQLPLLIGSIKSNLGHASASAALVSIVKVLISMEAGKIPPNYNFNKPSKKIPALVEGKLKVVTEAEPWPGGLAAVNSVGLTGVYGHILLRSHSKEKVNSGLPEDDLPRLLVISGRTEEGLNDTLNKLESQPVDVECVRLLHDLYSSDIVNFSYRGYTLIGGHDTYRDIKEVLVERGLGGRGRKTHYVGDKDSRIPEKRNQRRLEEYTKSQGPTSSLQELYLCIKLPVPTPHD</sequence>
<dbReference type="InterPro" id="IPR032821">
    <property type="entry name" value="PKS_assoc"/>
</dbReference>
<keyword evidence="1" id="KW-0808">Transferase</keyword>
<organism evidence="3">
    <name type="scientific">Timema cristinae</name>
    <name type="common">Walking stick</name>
    <dbReference type="NCBI Taxonomy" id="61476"/>
    <lineage>
        <taxon>Eukaryota</taxon>
        <taxon>Metazoa</taxon>
        <taxon>Ecdysozoa</taxon>
        <taxon>Arthropoda</taxon>
        <taxon>Hexapoda</taxon>
        <taxon>Insecta</taxon>
        <taxon>Pterygota</taxon>
        <taxon>Neoptera</taxon>
        <taxon>Polyneoptera</taxon>
        <taxon>Phasmatodea</taxon>
        <taxon>Timematodea</taxon>
        <taxon>Timematoidea</taxon>
        <taxon>Timematidae</taxon>
        <taxon>Timema</taxon>
    </lineage>
</organism>
<name>A0A7R9D5U7_TIMCR</name>
<dbReference type="GO" id="GO:0004312">
    <property type="term" value="F:fatty acid synthase activity"/>
    <property type="evidence" value="ECO:0007669"/>
    <property type="project" value="TreeGrafter"/>
</dbReference>
<evidence type="ECO:0000313" key="3">
    <source>
        <dbReference type="EMBL" id="CAD7407547.1"/>
    </source>
</evidence>
<accession>A0A7R9D5U7</accession>
<evidence type="ECO:0000256" key="1">
    <source>
        <dbReference type="RuleBase" id="RU003694"/>
    </source>
</evidence>
<dbReference type="PANTHER" id="PTHR43775:SF23">
    <property type="entry name" value="FATTY ACID SYNTHASE 3"/>
    <property type="match status" value="1"/>
</dbReference>
<protein>
    <recommendedName>
        <fullName evidence="2">Ketosynthase family 3 (KS3) domain-containing protein</fullName>
    </recommendedName>
</protein>
<dbReference type="GO" id="GO:0006633">
    <property type="term" value="P:fatty acid biosynthetic process"/>
    <property type="evidence" value="ECO:0007669"/>
    <property type="project" value="TreeGrafter"/>
</dbReference>
<dbReference type="Pfam" id="PF00109">
    <property type="entry name" value="ketoacyl-synt"/>
    <property type="match status" value="1"/>
</dbReference>
<gene>
    <name evidence="3" type="ORF">TCEB3V08_LOCUS9070</name>
</gene>